<sequence>MNSVEELIKRKIPLKIATGHQDDDDTTGFLFEEVMKAYGVSLAEMRSWGAKIEPYAWAGPALRGMLAGKADSIFHEATVIANPLWKRLNEQKPMRVFSIRQDVIDAMAKFGFRKYDKIIAKGSYPGVIDDVVTIDYSDWVIVGDAAMSDDLAYKIVKGAAENAAAFNRQDPSIKPEESGELGNLNADPKLMWKNIGVPLHPGAERYYKETGADALTVA</sequence>
<name>A0A1D7TWA6_9HYPH</name>
<keyword evidence="2" id="KW-1185">Reference proteome</keyword>
<protein>
    <recommendedName>
        <fullName evidence="3">TRAP ABC transporter substrate-binding protein</fullName>
    </recommendedName>
</protein>
<dbReference type="Pfam" id="PF16868">
    <property type="entry name" value="NMT1_3"/>
    <property type="match status" value="1"/>
</dbReference>
<organism evidence="1 2">
    <name type="scientific">Bosea vaviloviae</name>
    <dbReference type="NCBI Taxonomy" id="1526658"/>
    <lineage>
        <taxon>Bacteria</taxon>
        <taxon>Pseudomonadati</taxon>
        <taxon>Pseudomonadota</taxon>
        <taxon>Alphaproteobacteria</taxon>
        <taxon>Hyphomicrobiales</taxon>
        <taxon>Boseaceae</taxon>
        <taxon>Bosea</taxon>
    </lineage>
</organism>
<gene>
    <name evidence="1" type="ORF">BHK69_01740</name>
</gene>
<evidence type="ECO:0000313" key="2">
    <source>
        <dbReference type="Proteomes" id="UP000094969"/>
    </source>
</evidence>
<dbReference type="SUPFAM" id="SSF53850">
    <property type="entry name" value="Periplasmic binding protein-like II"/>
    <property type="match status" value="1"/>
</dbReference>
<dbReference type="Proteomes" id="UP000094969">
    <property type="component" value="Chromosome"/>
</dbReference>
<dbReference type="Gene3D" id="3.40.190.10">
    <property type="entry name" value="Periplasmic binding protein-like II"/>
    <property type="match status" value="1"/>
</dbReference>
<dbReference type="KEGG" id="bvv:BHK69_01740"/>
<evidence type="ECO:0008006" key="3">
    <source>
        <dbReference type="Google" id="ProtNLM"/>
    </source>
</evidence>
<evidence type="ECO:0000313" key="1">
    <source>
        <dbReference type="EMBL" id="AOO79391.1"/>
    </source>
</evidence>
<dbReference type="InterPro" id="IPR011852">
    <property type="entry name" value="TRAP_TAXI"/>
</dbReference>
<dbReference type="STRING" id="1526658.BHK69_01740"/>
<proteinExistence type="predicted"/>
<accession>A0A1D7TWA6</accession>
<reference evidence="1 2" key="1">
    <citation type="journal article" date="2015" name="Antonie Van Leeuwenhoek">
        <title>Bosea vaviloviae sp. nov., a new species of slow-growing rhizobia isolated from nodules of the relict species Vavilovia formosa (Stev.) Fed.</title>
        <authorList>
            <person name="Safronova V.I."/>
            <person name="Kuznetsova I.G."/>
            <person name="Sazanova A.L."/>
            <person name="Kimeklis A.K."/>
            <person name="Belimov A.A."/>
            <person name="Andronov E.E."/>
            <person name="Pinaev A.G."/>
            <person name="Chizhevskaya E.P."/>
            <person name="Pukhaev A.R."/>
            <person name="Popov K.P."/>
            <person name="Willems A."/>
            <person name="Tikhonovich I.A."/>
        </authorList>
    </citation>
    <scope>NUCLEOTIDE SEQUENCE [LARGE SCALE GENOMIC DNA]</scope>
    <source>
        <strain evidence="1 2">Vaf18</strain>
    </source>
</reference>
<dbReference type="EMBL" id="CP017147">
    <property type="protein sequence ID" value="AOO79391.1"/>
    <property type="molecule type" value="Genomic_DNA"/>
</dbReference>
<dbReference type="AlphaFoldDB" id="A0A1D7TWA6"/>